<keyword evidence="1" id="KW-0812">Transmembrane</keyword>
<dbReference type="OrthoDB" id="3389322at2"/>
<evidence type="ECO:0000259" key="2">
    <source>
        <dbReference type="Pfam" id="PF13559"/>
    </source>
</evidence>
<dbReference type="Proteomes" id="UP000522688">
    <property type="component" value="Unassembled WGS sequence"/>
</dbReference>
<proteinExistence type="predicted"/>
<accession>A0A7W3PHT0</accession>
<dbReference type="Pfam" id="PF13559">
    <property type="entry name" value="DUF4129"/>
    <property type="match status" value="1"/>
</dbReference>
<dbReference type="AlphaFoldDB" id="A0A7W3PHT0"/>
<protein>
    <submittedName>
        <fullName evidence="3">Membrane protein</fullName>
    </submittedName>
</protein>
<dbReference type="RefSeq" id="WP_146856062.1">
    <property type="nucleotide sequence ID" value="NZ_BAAAHR010000002.1"/>
</dbReference>
<reference evidence="3 5" key="1">
    <citation type="submission" date="2019-07" db="EMBL/GenBank/DDBJ databases">
        <title>Whole genome shotgun sequence of Frigoribacterium faeni NBRC 103066.</title>
        <authorList>
            <person name="Hosoyama A."/>
            <person name="Uohara A."/>
            <person name="Ohji S."/>
            <person name="Ichikawa N."/>
        </authorList>
    </citation>
    <scope>NUCLEOTIDE SEQUENCE [LARGE SCALE GENOMIC DNA]</scope>
    <source>
        <strain evidence="3 5">NBRC 103066</strain>
    </source>
</reference>
<feature type="domain" description="Protein-glutamine gamma-glutamyltransferase-like C-terminal" evidence="2">
    <location>
        <begin position="131"/>
        <end position="199"/>
    </location>
</feature>
<comment type="caution">
    <text evidence="4">The sequence shown here is derived from an EMBL/GenBank/DDBJ whole genome shotgun (WGS) entry which is preliminary data.</text>
</comment>
<feature type="transmembrane region" description="Helical" evidence="1">
    <location>
        <begin position="64"/>
        <end position="86"/>
    </location>
</feature>
<evidence type="ECO:0000313" key="3">
    <source>
        <dbReference type="EMBL" id="GEK83892.1"/>
    </source>
</evidence>
<evidence type="ECO:0000313" key="4">
    <source>
        <dbReference type="EMBL" id="MBA8812323.1"/>
    </source>
</evidence>
<evidence type="ECO:0000256" key="1">
    <source>
        <dbReference type="SAM" id="Phobius"/>
    </source>
</evidence>
<keyword evidence="5" id="KW-1185">Reference proteome</keyword>
<sequence>MTSTTAAAAPLLPAPDDARRELLRELTGRDYVAAQPNWLDRLAQSFWDWLSGIRFGGVDGAPGAALLVGLVVVVVVVVVVLVVYGVPRLDRRSTSTGVLFGDDDDRSADDLRAAARTAAARGDMATATIEAFRALARSSVDRGVVSTSPGTTARSVGVQAARAYPERREALQTAARAFDGVRYLGWPGSEADYRAVVELDLALRDEPARAVA</sequence>
<keyword evidence="1" id="KW-1133">Transmembrane helix</keyword>
<dbReference type="InterPro" id="IPR025403">
    <property type="entry name" value="TgpA-like_C"/>
</dbReference>
<organism evidence="4 6">
    <name type="scientific">Frigoribacterium faeni</name>
    <dbReference type="NCBI Taxonomy" id="145483"/>
    <lineage>
        <taxon>Bacteria</taxon>
        <taxon>Bacillati</taxon>
        <taxon>Actinomycetota</taxon>
        <taxon>Actinomycetes</taxon>
        <taxon>Micrococcales</taxon>
        <taxon>Microbacteriaceae</taxon>
        <taxon>Frigoribacterium</taxon>
    </lineage>
</organism>
<dbReference type="EMBL" id="JACGWW010000001">
    <property type="protein sequence ID" value="MBA8812323.1"/>
    <property type="molecule type" value="Genomic_DNA"/>
</dbReference>
<evidence type="ECO:0000313" key="6">
    <source>
        <dbReference type="Proteomes" id="UP000522688"/>
    </source>
</evidence>
<gene>
    <name evidence="4" type="ORF">FB463_000547</name>
    <name evidence="3" type="ORF">FFA01_22010</name>
</gene>
<dbReference type="Proteomes" id="UP000321154">
    <property type="component" value="Unassembled WGS sequence"/>
</dbReference>
<evidence type="ECO:0000313" key="5">
    <source>
        <dbReference type="Proteomes" id="UP000321154"/>
    </source>
</evidence>
<dbReference type="EMBL" id="BJUV01000022">
    <property type="protein sequence ID" value="GEK83892.1"/>
    <property type="molecule type" value="Genomic_DNA"/>
</dbReference>
<keyword evidence="1" id="KW-0472">Membrane</keyword>
<name>A0A7W3PHT0_9MICO</name>
<reference evidence="4 6" key="2">
    <citation type="submission" date="2020-07" db="EMBL/GenBank/DDBJ databases">
        <title>Sequencing the genomes of 1000 actinobacteria strains.</title>
        <authorList>
            <person name="Klenk H.-P."/>
        </authorList>
    </citation>
    <scope>NUCLEOTIDE SEQUENCE [LARGE SCALE GENOMIC DNA]</scope>
    <source>
        <strain evidence="4 6">DSM 10309</strain>
    </source>
</reference>